<dbReference type="EMBL" id="CCMZ01000003">
    <property type="protein sequence ID" value="CDX11952.1"/>
    <property type="molecule type" value="Genomic_DNA"/>
</dbReference>
<name>A0A090DFQ9_MESPL</name>
<keyword evidence="3" id="KW-1185">Reference proteome</keyword>
<sequence length="77" mass="8418">MRVGEIIANTFAAVLLVGGLAVVFLIAGRPLVPRRQARMVVLLPADPDKTASIRDKRQQLPGYFNLALAPRRPTALR</sequence>
<keyword evidence="1" id="KW-0812">Transmembrane</keyword>
<dbReference type="Proteomes" id="UP000045285">
    <property type="component" value="Unassembled WGS sequence"/>
</dbReference>
<reference evidence="3" key="1">
    <citation type="submission" date="2014-08" db="EMBL/GenBank/DDBJ databases">
        <authorList>
            <person name="Moulin L."/>
        </authorList>
    </citation>
    <scope>NUCLEOTIDE SEQUENCE [LARGE SCALE GENOMIC DNA]</scope>
</reference>
<keyword evidence="1" id="KW-1133">Transmembrane helix</keyword>
<protein>
    <submittedName>
        <fullName evidence="2">O-antigen polymerase</fullName>
    </submittedName>
</protein>
<evidence type="ECO:0000256" key="1">
    <source>
        <dbReference type="SAM" id="Phobius"/>
    </source>
</evidence>
<feature type="transmembrane region" description="Helical" evidence="1">
    <location>
        <begin position="6"/>
        <end position="28"/>
    </location>
</feature>
<organism evidence="2 3">
    <name type="scientific">Mesorhizobium plurifarium</name>
    <dbReference type="NCBI Taxonomy" id="69974"/>
    <lineage>
        <taxon>Bacteria</taxon>
        <taxon>Pseudomonadati</taxon>
        <taxon>Pseudomonadota</taxon>
        <taxon>Alphaproteobacteria</taxon>
        <taxon>Hyphomicrobiales</taxon>
        <taxon>Phyllobacteriaceae</taxon>
        <taxon>Mesorhizobium</taxon>
    </lineage>
</organism>
<dbReference type="AlphaFoldDB" id="A0A090DFQ9"/>
<keyword evidence="1" id="KW-0472">Membrane</keyword>
<evidence type="ECO:0000313" key="3">
    <source>
        <dbReference type="Proteomes" id="UP000045285"/>
    </source>
</evidence>
<accession>A0A090DFQ9</accession>
<evidence type="ECO:0000313" key="2">
    <source>
        <dbReference type="EMBL" id="CDX11952.1"/>
    </source>
</evidence>
<gene>
    <name evidence="2" type="ORF">MPL3356_110254</name>
</gene>
<proteinExistence type="predicted"/>